<evidence type="ECO:0008006" key="3">
    <source>
        <dbReference type="Google" id="ProtNLM"/>
    </source>
</evidence>
<organism evidence="1 2">
    <name type="scientific">Kribbella orskensis</name>
    <dbReference type="NCBI Taxonomy" id="2512216"/>
    <lineage>
        <taxon>Bacteria</taxon>
        <taxon>Bacillati</taxon>
        <taxon>Actinomycetota</taxon>
        <taxon>Actinomycetes</taxon>
        <taxon>Propionibacteriales</taxon>
        <taxon>Kribbellaceae</taxon>
        <taxon>Kribbella</taxon>
    </lineage>
</organism>
<proteinExistence type="predicted"/>
<dbReference type="RefSeq" id="WP_199240162.1">
    <property type="nucleotide sequence ID" value="NZ_SLWM01000020.1"/>
</dbReference>
<name>A0ABY2BBF7_9ACTN</name>
<dbReference type="Proteomes" id="UP000295818">
    <property type="component" value="Unassembled WGS sequence"/>
</dbReference>
<dbReference type="EMBL" id="SLWM01000020">
    <property type="protein sequence ID" value="TCO14461.1"/>
    <property type="molecule type" value="Genomic_DNA"/>
</dbReference>
<protein>
    <recommendedName>
        <fullName evidence="3">PIN domain-containing protein</fullName>
    </recommendedName>
</protein>
<evidence type="ECO:0000313" key="2">
    <source>
        <dbReference type="Proteomes" id="UP000295818"/>
    </source>
</evidence>
<comment type="caution">
    <text evidence="1">The sequence shown here is derived from an EMBL/GenBank/DDBJ whole genome shotgun (WGS) entry which is preliminary data.</text>
</comment>
<accession>A0ABY2BBF7</accession>
<keyword evidence="2" id="KW-1185">Reference proteome</keyword>
<evidence type="ECO:0000313" key="1">
    <source>
        <dbReference type="EMBL" id="TCO14461.1"/>
    </source>
</evidence>
<gene>
    <name evidence="1" type="ORF">EV644_12085</name>
</gene>
<dbReference type="Gene3D" id="3.40.50.1010">
    <property type="entry name" value="5'-nuclease"/>
    <property type="match status" value="1"/>
</dbReference>
<reference evidence="1 2" key="1">
    <citation type="journal article" date="2015" name="Stand. Genomic Sci.">
        <title>Genomic Encyclopedia of Bacterial and Archaeal Type Strains, Phase III: the genomes of soil and plant-associated and newly described type strains.</title>
        <authorList>
            <person name="Whitman W.B."/>
            <person name="Woyke T."/>
            <person name="Klenk H.P."/>
            <person name="Zhou Y."/>
            <person name="Lilburn T.G."/>
            <person name="Beck B.J."/>
            <person name="De Vos P."/>
            <person name="Vandamme P."/>
            <person name="Eisen J.A."/>
            <person name="Garrity G."/>
            <person name="Hugenholtz P."/>
            <person name="Kyrpides N.C."/>
        </authorList>
    </citation>
    <scope>NUCLEOTIDE SEQUENCE [LARGE SCALE GENOMIC DNA]</scope>
    <source>
        <strain evidence="1 2">VKM Ac-2538</strain>
    </source>
</reference>
<sequence length="58" mass="6300">MAVRRFLVDKSALARAGSPPVQPVLAPLLERGLLAICGVIELEMLYGARNGDAHQQMR</sequence>